<accession>A0A131YN06</accession>
<evidence type="ECO:0000256" key="1">
    <source>
        <dbReference type="ARBA" id="ARBA00004141"/>
    </source>
</evidence>
<dbReference type="GO" id="GO:0005794">
    <property type="term" value="C:Golgi apparatus"/>
    <property type="evidence" value="ECO:0007669"/>
    <property type="project" value="TreeGrafter"/>
</dbReference>
<dbReference type="PANTHER" id="PTHR19317:SF0">
    <property type="entry name" value="PRENYLATED RAB ACCEPTOR PROTEIN 1"/>
    <property type="match status" value="1"/>
</dbReference>
<dbReference type="GO" id="GO:0016020">
    <property type="term" value="C:membrane"/>
    <property type="evidence" value="ECO:0007669"/>
    <property type="project" value="UniProtKB-SubCell"/>
</dbReference>
<evidence type="ECO:0000256" key="3">
    <source>
        <dbReference type="ARBA" id="ARBA00006483"/>
    </source>
</evidence>
<dbReference type="InterPro" id="IPR004895">
    <property type="entry name" value="Prenylated_rab_accept_PRA1"/>
</dbReference>
<evidence type="ECO:0000256" key="6">
    <source>
        <dbReference type="ARBA" id="ARBA00023136"/>
    </source>
</evidence>
<proteinExistence type="inferred from homology"/>
<dbReference type="Pfam" id="PF03208">
    <property type="entry name" value="PRA1"/>
    <property type="match status" value="1"/>
</dbReference>
<evidence type="ECO:0000313" key="9">
    <source>
        <dbReference type="EMBL" id="JAP79965.1"/>
    </source>
</evidence>
<organism evidence="9">
    <name type="scientific">Rhipicephalus appendiculatus</name>
    <name type="common">Brown ear tick</name>
    <dbReference type="NCBI Taxonomy" id="34631"/>
    <lineage>
        <taxon>Eukaryota</taxon>
        <taxon>Metazoa</taxon>
        <taxon>Ecdysozoa</taxon>
        <taxon>Arthropoda</taxon>
        <taxon>Chelicerata</taxon>
        <taxon>Arachnida</taxon>
        <taxon>Acari</taxon>
        <taxon>Parasitiformes</taxon>
        <taxon>Ixodida</taxon>
        <taxon>Ixodoidea</taxon>
        <taxon>Ixodidae</taxon>
        <taxon>Rhipicephalinae</taxon>
        <taxon>Rhipicephalus</taxon>
        <taxon>Rhipicephalus</taxon>
    </lineage>
</organism>
<feature type="region of interest" description="Disordered" evidence="8">
    <location>
        <begin position="1"/>
        <end position="40"/>
    </location>
</feature>
<evidence type="ECO:0000256" key="5">
    <source>
        <dbReference type="ARBA" id="ARBA00022989"/>
    </source>
</evidence>
<protein>
    <recommendedName>
        <fullName evidence="7">PRA1 family protein</fullName>
    </recommendedName>
</protein>
<evidence type="ECO:0000256" key="2">
    <source>
        <dbReference type="ARBA" id="ARBA00004234"/>
    </source>
</evidence>
<dbReference type="PANTHER" id="PTHR19317">
    <property type="entry name" value="PRENYLATED RAB ACCEPTOR 1-RELATED"/>
    <property type="match status" value="1"/>
</dbReference>
<feature type="transmembrane region" description="Helical" evidence="7">
    <location>
        <begin position="172"/>
        <end position="193"/>
    </location>
</feature>
<dbReference type="AlphaFoldDB" id="A0A131YN06"/>
<evidence type="ECO:0000256" key="4">
    <source>
        <dbReference type="ARBA" id="ARBA00022692"/>
    </source>
</evidence>
<sequence length="216" mass="23907">MDREQGDVGWSLKSSGDAPDTARAPTPAFPRKRLSSSSKEQGFDFRGAVMTWSSEQLNRVQPWKNFADTTKFSIPKSAQEMTNRIRSNADHFRTNYGIIFLLILAVYVMSSVQLLVSVALVVAVGAALKLHEDDDIAAMWGTRIMLSKNERLAAMTFVALLLLYATDFWSAIMWSIRVVVVIGITHATLYTGLSSSVKSARKLPDIPEEADIVGHL</sequence>
<name>A0A131YN06_RHIAP</name>
<feature type="compositionally biased region" description="Low complexity" evidence="8">
    <location>
        <begin position="17"/>
        <end position="26"/>
    </location>
</feature>
<keyword evidence="5 7" id="KW-1133">Transmembrane helix</keyword>
<evidence type="ECO:0000256" key="8">
    <source>
        <dbReference type="SAM" id="MobiDB-lite"/>
    </source>
</evidence>
<comment type="similarity">
    <text evidence="3 7">Belongs to the PRA1 family.</text>
</comment>
<comment type="subcellular location">
    <subcellularLocation>
        <location evidence="2">Cytoplasmic vesicle</location>
        <location evidence="2">Secretory vesicle</location>
        <location evidence="2">Synaptic vesicle</location>
    </subcellularLocation>
    <subcellularLocation>
        <location evidence="1 7">Membrane</location>
        <topology evidence="1 7">Multi-pass membrane protein</topology>
    </subcellularLocation>
</comment>
<dbReference type="GO" id="GO:0008021">
    <property type="term" value="C:synaptic vesicle"/>
    <property type="evidence" value="ECO:0007669"/>
    <property type="project" value="UniProtKB-SubCell"/>
</dbReference>
<keyword evidence="4 7" id="KW-0812">Transmembrane</keyword>
<reference evidence="9" key="1">
    <citation type="journal article" date="2016" name="Ticks Tick Borne Dis.">
        <title>De novo assembly and annotation of the salivary gland transcriptome of Rhipicephalus appendiculatus male and female ticks during blood feeding.</title>
        <authorList>
            <person name="de Castro M.H."/>
            <person name="de Klerk D."/>
            <person name="Pienaar R."/>
            <person name="Latif A.A."/>
            <person name="Rees D.J."/>
            <person name="Mans B.J."/>
        </authorList>
    </citation>
    <scope>NUCLEOTIDE SEQUENCE</scope>
    <source>
        <tissue evidence="9">Salivary glands</tissue>
    </source>
</reference>
<keyword evidence="6 7" id="KW-0472">Membrane</keyword>
<feature type="transmembrane region" description="Helical" evidence="7">
    <location>
        <begin position="98"/>
        <end position="128"/>
    </location>
</feature>
<evidence type="ECO:0000256" key="7">
    <source>
        <dbReference type="RuleBase" id="RU363107"/>
    </source>
</evidence>
<dbReference type="EMBL" id="GEDV01008592">
    <property type="protein sequence ID" value="JAP79965.1"/>
    <property type="molecule type" value="Transcribed_RNA"/>
</dbReference>